<comment type="caution">
    <text evidence="1">The sequence shown here is derived from an EMBL/GenBank/DDBJ whole genome shotgun (WGS) entry which is preliminary data.</text>
</comment>
<accession>A0ABU3ERY6</accession>
<sequence>MVDWKELGKKALDATKEVTENSVDSFREWKDDPNRIAKVEEKKAEKSKSKALKKNFDSFSSTGIIQESTYKVFKRNKITKIIQERPNEIIIKQGRKKEKLQLEKAEFSDKQNSTGGALIGAVLGGPTGAIIGGTTKSSRVFANLYVRTLDRKKTPHVIRFTADQKEAAQLLRLQITED</sequence>
<organism evidence="1 2">
    <name type="scientific">Enterococcus dongliensis</name>
    <dbReference type="NCBI Taxonomy" id="2559925"/>
    <lineage>
        <taxon>Bacteria</taxon>
        <taxon>Bacillati</taxon>
        <taxon>Bacillota</taxon>
        <taxon>Bacilli</taxon>
        <taxon>Lactobacillales</taxon>
        <taxon>Enterococcaceae</taxon>
        <taxon>Enterococcus</taxon>
    </lineage>
</organism>
<reference evidence="1 2" key="1">
    <citation type="submission" date="2023-03" db="EMBL/GenBank/DDBJ databases">
        <authorList>
            <person name="Shen W."/>
            <person name="Cai J."/>
        </authorList>
    </citation>
    <scope>NUCLEOTIDE SEQUENCE [LARGE SCALE GENOMIC DNA]</scope>
    <source>
        <strain evidence="1 2">P72-2</strain>
    </source>
</reference>
<name>A0ABU3ERY6_9ENTE</name>
<evidence type="ECO:0000313" key="2">
    <source>
        <dbReference type="Proteomes" id="UP001256547"/>
    </source>
</evidence>
<dbReference type="Proteomes" id="UP001256547">
    <property type="component" value="Unassembled WGS sequence"/>
</dbReference>
<protein>
    <submittedName>
        <fullName evidence="1">Uncharacterized protein</fullName>
    </submittedName>
</protein>
<gene>
    <name evidence="1" type="ORF">P7D39_08765</name>
</gene>
<proteinExistence type="predicted"/>
<dbReference type="EMBL" id="JARPYR010000015">
    <property type="protein sequence ID" value="MDT2597093.1"/>
    <property type="molecule type" value="Genomic_DNA"/>
</dbReference>
<evidence type="ECO:0000313" key="1">
    <source>
        <dbReference type="EMBL" id="MDT2597093.1"/>
    </source>
</evidence>
<keyword evidence="2" id="KW-1185">Reference proteome</keyword>
<dbReference type="RefSeq" id="WP_311859691.1">
    <property type="nucleotide sequence ID" value="NZ_JARPYR010000015.1"/>
</dbReference>